<dbReference type="RefSeq" id="WP_025073759.1">
    <property type="nucleotide sequence ID" value="NZ_FQVD01000053.1"/>
</dbReference>
<feature type="transmembrane region" description="Helical" evidence="1">
    <location>
        <begin position="21"/>
        <end position="38"/>
    </location>
</feature>
<proteinExistence type="predicted"/>
<feature type="transmembrane region" description="Helical" evidence="1">
    <location>
        <begin position="67"/>
        <end position="100"/>
    </location>
</feature>
<keyword evidence="1" id="KW-1133">Transmembrane helix</keyword>
<organism evidence="2 3">
    <name type="scientific">Bacteroides faecichinchillae</name>
    <dbReference type="NCBI Taxonomy" id="871325"/>
    <lineage>
        <taxon>Bacteria</taxon>
        <taxon>Pseudomonadati</taxon>
        <taxon>Bacteroidota</taxon>
        <taxon>Bacteroidia</taxon>
        <taxon>Bacteroidales</taxon>
        <taxon>Bacteroidaceae</taxon>
        <taxon>Bacteroides</taxon>
    </lineage>
</organism>
<feature type="transmembrane region" description="Helical" evidence="1">
    <location>
        <begin position="310"/>
        <end position="327"/>
    </location>
</feature>
<feature type="transmembrane region" description="Helical" evidence="1">
    <location>
        <begin position="112"/>
        <end position="142"/>
    </location>
</feature>
<evidence type="ECO:0000313" key="2">
    <source>
        <dbReference type="EMBL" id="SHF96978.1"/>
    </source>
</evidence>
<reference evidence="2 3" key="1">
    <citation type="submission" date="2016-11" db="EMBL/GenBank/DDBJ databases">
        <authorList>
            <person name="Jaros S."/>
            <person name="Januszkiewicz K."/>
            <person name="Wedrychowicz H."/>
        </authorList>
    </citation>
    <scope>NUCLEOTIDE SEQUENCE [LARGE SCALE GENOMIC DNA]</scope>
    <source>
        <strain evidence="2 3">DSM 26883</strain>
    </source>
</reference>
<keyword evidence="3" id="KW-1185">Reference proteome</keyword>
<evidence type="ECO:0000313" key="3">
    <source>
        <dbReference type="Proteomes" id="UP000184436"/>
    </source>
</evidence>
<accession>A0A1M5FZR6</accession>
<keyword evidence="1" id="KW-0812">Transmembrane</keyword>
<dbReference type="Pfam" id="PF14897">
    <property type="entry name" value="EpsG"/>
    <property type="match status" value="1"/>
</dbReference>
<dbReference type="Proteomes" id="UP000184436">
    <property type="component" value="Unassembled WGS sequence"/>
</dbReference>
<dbReference type="AlphaFoldDB" id="A0A1M5FZR6"/>
<dbReference type="STRING" id="871325.SAMN05444349_15312"/>
<name>A0A1M5FZR6_9BACE</name>
<sequence length="340" mass="39932">MALYIGVAILLFYFSVSRKNILAFFSFIILLILASIRGNEVGFDVISYAESFEWHTYLLGDSYEIGWSFLCFFIDLFGGDFRCLLFISAFLTLFPLFVFFKRESVNANKSYLIYYCLCFYFICFNQMRQAIALSFFCVAWHFYFKRQKLKCYSFFILSVLFHYSAFFFATLFLLYPFIKKIKLNVWIKLSIISLVIGPCISPLITSVISIIGIDKYANYADYGSHLDFNIVGVLFFNILRTVIYIFVIKNCVRVSTFQYIPLTFCGIVVSNLFNYLVGIDRLVWYVTIMDTITFPYCIQQCIYLRNRMINSFVFVSFIFFTLIWGLLHNNQGVVPYIIFD</sequence>
<dbReference type="OrthoDB" id="1082988at2"/>
<feature type="transmembrane region" description="Helical" evidence="1">
    <location>
        <begin position="282"/>
        <end position="298"/>
    </location>
</feature>
<keyword evidence="1" id="KW-0472">Membrane</keyword>
<feature type="transmembrane region" description="Helical" evidence="1">
    <location>
        <begin position="189"/>
        <end position="213"/>
    </location>
</feature>
<feature type="transmembrane region" description="Helical" evidence="1">
    <location>
        <begin position="228"/>
        <end position="247"/>
    </location>
</feature>
<dbReference type="EMBL" id="FQVD01000053">
    <property type="protein sequence ID" value="SHF96978.1"/>
    <property type="molecule type" value="Genomic_DNA"/>
</dbReference>
<evidence type="ECO:0000256" key="1">
    <source>
        <dbReference type="SAM" id="Phobius"/>
    </source>
</evidence>
<feature type="transmembrane region" description="Helical" evidence="1">
    <location>
        <begin position="154"/>
        <end position="177"/>
    </location>
</feature>
<gene>
    <name evidence="2" type="ORF">SAMN05444349_15312</name>
</gene>
<protein>
    <submittedName>
        <fullName evidence="2">EpsG family protein</fullName>
    </submittedName>
</protein>
<feature type="transmembrane region" description="Helical" evidence="1">
    <location>
        <begin position="259"/>
        <end position="276"/>
    </location>
</feature>
<dbReference type="InterPro" id="IPR049458">
    <property type="entry name" value="EpsG-like"/>
</dbReference>